<accession>A0AAC9I5N8</accession>
<feature type="transmembrane region" description="Helical" evidence="1">
    <location>
        <begin position="12"/>
        <end position="29"/>
    </location>
</feature>
<keyword evidence="1" id="KW-0812">Transmembrane</keyword>
<evidence type="ECO:0000313" key="3">
    <source>
        <dbReference type="Proteomes" id="UP000175968"/>
    </source>
</evidence>
<evidence type="ECO:0000256" key="1">
    <source>
        <dbReference type="SAM" id="Phobius"/>
    </source>
</evidence>
<dbReference type="KEGG" id="fgl:EM308_11355"/>
<dbReference type="Proteomes" id="UP000175968">
    <property type="component" value="Chromosome"/>
</dbReference>
<evidence type="ECO:0000313" key="2">
    <source>
        <dbReference type="EMBL" id="AOW10057.1"/>
    </source>
</evidence>
<dbReference type="EMBL" id="CP017479">
    <property type="protein sequence ID" value="AOW10057.1"/>
    <property type="molecule type" value="Genomic_DNA"/>
</dbReference>
<dbReference type="AlphaFoldDB" id="A0AAC9I5N8"/>
<keyword evidence="1" id="KW-1133">Transmembrane helix</keyword>
<name>A0AAC9I5N8_9FLAO</name>
<keyword evidence="3" id="KW-1185">Reference proteome</keyword>
<organism evidence="2 3">
    <name type="scientific">Flavobacterium gilvum</name>
    <dbReference type="NCBI Taxonomy" id="1492737"/>
    <lineage>
        <taxon>Bacteria</taxon>
        <taxon>Pseudomonadati</taxon>
        <taxon>Bacteroidota</taxon>
        <taxon>Flavobacteriia</taxon>
        <taxon>Flavobacteriales</taxon>
        <taxon>Flavobacteriaceae</taxon>
        <taxon>Flavobacterium</taxon>
    </lineage>
</organism>
<gene>
    <name evidence="2" type="ORF">EM308_11355</name>
</gene>
<evidence type="ECO:0008006" key="4">
    <source>
        <dbReference type="Google" id="ProtNLM"/>
    </source>
</evidence>
<protein>
    <recommendedName>
        <fullName evidence="4">DUF502 domain-containing protein</fullName>
    </recommendedName>
</protein>
<dbReference type="RefSeq" id="WP_035638658.1">
    <property type="nucleotide sequence ID" value="NZ_CP017479.1"/>
</dbReference>
<sequence length="197" mass="22569">MEKTVDQIKKKIVSGLVLLLPILVFLVLFKKFWGFFENYGNKFAKLLSLDDLLGDIAKDLLGGIFLLLLVYLSGYLVSLSFFRNFSNWIDEKLMIFVPGYEQQKKLAEEKLIGQAKKDSLEEPMPILFKVGEYWQPAYLIEENQDGRVVVFVPIPPAKENGQIYVATTKEIKKLKETKIHSFDTAIKDLGKGILDFK</sequence>
<feature type="transmembrane region" description="Helical" evidence="1">
    <location>
        <begin position="60"/>
        <end position="82"/>
    </location>
</feature>
<keyword evidence="1" id="KW-0472">Membrane</keyword>
<proteinExistence type="predicted"/>
<reference evidence="2 3" key="1">
    <citation type="submission" date="2016-10" db="EMBL/GenBank/DDBJ databases">
        <title>Flavobacterium gilvum sp. nov., isolated from stream water.</title>
        <authorList>
            <person name="Shin S.-K."/>
            <person name="Cho Y.-J."/>
            <person name="Yi H."/>
        </authorList>
    </citation>
    <scope>NUCLEOTIDE SEQUENCE [LARGE SCALE GENOMIC DNA]</scope>
    <source>
        <strain evidence="2 3">EM1308</strain>
    </source>
</reference>